<dbReference type="EMBL" id="BRYB01000113">
    <property type="protein sequence ID" value="GMI23062.1"/>
    <property type="molecule type" value="Genomic_DNA"/>
</dbReference>
<dbReference type="Proteomes" id="UP001165060">
    <property type="component" value="Unassembled WGS sequence"/>
</dbReference>
<organism evidence="2 3">
    <name type="scientific">Tetraparma gracilis</name>
    <dbReference type="NCBI Taxonomy" id="2962635"/>
    <lineage>
        <taxon>Eukaryota</taxon>
        <taxon>Sar</taxon>
        <taxon>Stramenopiles</taxon>
        <taxon>Ochrophyta</taxon>
        <taxon>Bolidophyceae</taxon>
        <taxon>Parmales</taxon>
        <taxon>Triparmaceae</taxon>
        <taxon>Tetraparma</taxon>
    </lineage>
</organism>
<reference evidence="2 3" key="1">
    <citation type="journal article" date="2023" name="Commun. Biol.">
        <title>Genome analysis of Parmales, the sister group of diatoms, reveals the evolutionary specialization of diatoms from phago-mixotrophs to photoautotrophs.</title>
        <authorList>
            <person name="Ban H."/>
            <person name="Sato S."/>
            <person name="Yoshikawa S."/>
            <person name="Yamada K."/>
            <person name="Nakamura Y."/>
            <person name="Ichinomiya M."/>
            <person name="Sato N."/>
            <person name="Blanc-Mathieu R."/>
            <person name="Endo H."/>
            <person name="Kuwata A."/>
            <person name="Ogata H."/>
        </authorList>
    </citation>
    <scope>NUCLEOTIDE SEQUENCE [LARGE SCALE GENOMIC DNA]</scope>
</reference>
<proteinExistence type="predicted"/>
<name>A0ABQ6MBK2_9STRA</name>
<sequence length="213" mass="22603">MHAMSLPPLLYLSLLLLLLSPSLPLSPPLSRRSAAVAFASSALSPLLPLPASARLAAVDNPSLLPPSPNLPVIQTNKLLVSGQVKRLSAIAGRVEEKTGVRVRVLCQDYPNTPGLAIKKYWDLEKDDNYIVLVADSFGGKSNLLNFNVGSGVDLLLPSIFFSRLSAKYGSLFYVKDNGADAAVTNAVEAIADCLLSEAGTCSDVPKLAEANFK</sequence>
<accession>A0ABQ6MBK2</accession>
<evidence type="ECO:0000256" key="1">
    <source>
        <dbReference type="SAM" id="SignalP"/>
    </source>
</evidence>
<comment type="caution">
    <text evidence="2">The sequence shown here is derived from an EMBL/GenBank/DDBJ whole genome shotgun (WGS) entry which is preliminary data.</text>
</comment>
<dbReference type="PANTHER" id="PTHR35514:SF1">
    <property type="entry name" value="THYLAKOID LUMENAL 15.0 KDA PROTEIN 2, CHLOROPLASTIC"/>
    <property type="match status" value="1"/>
</dbReference>
<feature type="chain" id="PRO_5046889823" evidence="1">
    <location>
        <begin position="25"/>
        <end position="213"/>
    </location>
</feature>
<feature type="signal peptide" evidence="1">
    <location>
        <begin position="1"/>
        <end position="24"/>
    </location>
</feature>
<keyword evidence="3" id="KW-1185">Reference proteome</keyword>
<evidence type="ECO:0000313" key="2">
    <source>
        <dbReference type="EMBL" id="GMI23062.1"/>
    </source>
</evidence>
<gene>
    <name evidence="2" type="ORF">TeGR_g6956</name>
</gene>
<protein>
    <submittedName>
        <fullName evidence="2">Uncharacterized protein</fullName>
    </submittedName>
</protein>
<keyword evidence="1" id="KW-0732">Signal</keyword>
<evidence type="ECO:0000313" key="3">
    <source>
        <dbReference type="Proteomes" id="UP001165060"/>
    </source>
</evidence>
<dbReference type="PANTHER" id="PTHR35514">
    <property type="entry name" value="THYLAKOID LUMENAL 15.0 KDA PROTEIN 2, CHLOROPLASTIC"/>
    <property type="match status" value="1"/>
</dbReference>